<evidence type="ECO:0000256" key="11">
    <source>
        <dbReference type="ARBA" id="ARBA00023163"/>
    </source>
</evidence>
<dbReference type="GO" id="GO:0008270">
    <property type="term" value="F:zinc ion binding"/>
    <property type="evidence" value="ECO:0007669"/>
    <property type="project" value="UniProtKB-UniRule"/>
</dbReference>
<dbReference type="InterPro" id="IPR050219">
    <property type="entry name" value="DnaG_primase"/>
</dbReference>
<proteinExistence type="inferred from homology"/>
<evidence type="ECO:0000256" key="4">
    <source>
        <dbReference type="ARBA" id="ARBA00022695"/>
    </source>
</evidence>
<reference evidence="16 17" key="1">
    <citation type="submission" date="2007-08" db="EMBL/GenBank/DDBJ databases">
        <title>Complete sequence of Thermotoga lettingae TMO.</title>
        <authorList>
            <consortium name="US DOE Joint Genome Institute"/>
            <person name="Copeland A."/>
            <person name="Lucas S."/>
            <person name="Lapidus A."/>
            <person name="Barry K."/>
            <person name="Glavina del Rio T."/>
            <person name="Dalin E."/>
            <person name="Tice H."/>
            <person name="Pitluck S."/>
            <person name="Foster B."/>
            <person name="Bruce D."/>
            <person name="Schmutz J."/>
            <person name="Larimer F."/>
            <person name="Land M."/>
            <person name="Hauser L."/>
            <person name="Kyrpides N."/>
            <person name="Mikhailova N."/>
            <person name="Nelson K."/>
            <person name="Gogarten J.P."/>
            <person name="Noll K."/>
            <person name="Richardson P."/>
        </authorList>
    </citation>
    <scope>NUCLEOTIDE SEQUENCE [LARGE SCALE GENOMIC DNA]</scope>
    <source>
        <strain evidence="17">ATCC BAA-301 / DSM 14385 / NBRC 107922 / TMO</strain>
    </source>
</reference>
<dbReference type="Pfam" id="PF01807">
    <property type="entry name" value="Zn_ribbon_DnaG"/>
    <property type="match status" value="1"/>
</dbReference>
<dbReference type="Pfam" id="PF08275">
    <property type="entry name" value="DNAG_N"/>
    <property type="match status" value="1"/>
</dbReference>
<dbReference type="Gene3D" id="3.90.580.10">
    <property type="entry name" value="Zinc finger, CHC2-type domain"/>
    <property type="match status" value="1"/>
</dbReference>
<dbReference type="PANTHER" id="PTHR30313">
    <property type="entry name" value="DNA PRIMASE"/>
    <property type="match status" value="1"/>
</dbReference>
<dbReference type="InterPro" id="IPR006295">
    <property type="entry name" value="DNA_primase_DnaG"/>
</dbReference>
<dbReference type="SMART" id="SM00400">
    <property type="entry name" value="ZnF_CHCC"/>
    <property type="match status" value="1"/>
</dbReference>
<feature type="zinc finger region" description="CHC2-type" evidence="12 14">
    <location>
        <begin position="37"/>
        <end position="61"/>
    </location>
</feature>
<protein>
    <recommendedName>
        <fullName evidence="12 13">DNA primase</fullName>
        <ecNumber evidence="12">2.7.7.101</ecNumber>
    </recommendedName>
</protein>
<evidence type="ECO:0000256" key="14">
    <source>
        <dbReference type="PIRSR" id="PIRSR002811-1"/>
    </source>
</evidence>
<dbReference type="InterPro" id="IPR030846">
    <property type="entry name" value="DnaG_bac"/>
</dbReference>
<keyword evidence="8 12" id="KW-0862">Zinc</keyword>
<dbReference type="Gene3D" id="3.90.980.10">
    <property type="entry name" value="DNA primase, catalytic core, N-terminal domain"/>
    <property type="match status" value="1"/>
</dbReference>
<evidence type="ECO:0000259" key="15">
    <source>
        <dbReference type="PROSITE" id="PS50880"/>
    </source>
</evidence>
<dbReference type="Pfam" id="PF13155">
    <property type="entry name" value="Toprim_2"/>
    <property type="match status" value="1"/>
</dbReference>
<dbReference type="InterPro" id="IPR013264">
    <property type="entry name" value="DNAG_N"/>
</dbReference>
<dbReference type="RefSeq" id="WP_012004004.1">
    <property type="nucleotide sequence ID" value="NC_009828.1"/>
</dbReference>
<dbReference type="PIRSF" id="PIRSF002811">
    <property type="entry name" value="DnaG"/>
    <property type="match status" value="1"/>
</dbReference>
<keyword evidence="7 12" id="KW-0863">Zinc-finger</keyword>
<evidence type="ECO:0000256" key="3">
    <source>
        <dbReference type="ARBA" id="ARBA00022679"/>
    </source>
</evidence>
<feature type="domain" description="Toprim" evidence="15">
    <location>
        <begin position="246"/>
        <end position="327"/>
    </location>
</feature>
<dbReference type="AlphaFoldDB" id="A8F8P4"/>
<evidence type="ECO:0000256" key="6">
    <source>
        <dbReference type="ARBA" id="ARBA00022723"/>
    </source>
</evidence>
<keyword evidence="6 12" id="KW-0479">Metal-binding</keyword>
<evidence type="ECO:0000256" key="7">
    <source>
        <dbReference type="ARBA" id="ARBA00022771"/>
    </source>
</evidence>
<sequence length="560" mass="64573">MVSKEQIERIKNSVDIVQVISQYVSLQKVGSNYRGLCPFHSEKTPSFHVNPTLKLYHCFGCGASGDVIKFIQEIEHISFQEALQKLGRQAGIEVKFSSSQSGKDEYVEYLFRVHTEYRNCLRKNSEVVQYFFDRGFNDREIEEYEFGYCPGGSKIAYEVASKLSLKFSKAIRYGLMRKVESGYVDTFENRIIIPIKDDFGRIVAFGGRTVSNREPKYLNSPETPYFSKRSVLFMFDKAKKAIKGVDFVVVTEGYFDAIAFHRIGVTNAVATLGTSLSEIHLMKLKPLTKNIILCFDSDDAGKRATMSTLKIFLENDFDVAIAQFKEKDPDEVLRKSGADMLKDTLKKALPFEEYIVEFYSKQFELSTTSGTERFLMQLRPWTRLMLSLKKIERYENLLRIISSKTRLSTAQLSEYFKSKAIQRTKFVKTNLPSDEDYLIYLYITREDLRREISKIDRSLIREQTAEILDLLENNLDLSEFDEETRKYIFDVMSKIPPGDSLKIFEDIKKNFIRKSIEKRLSQIDSKLAICKDERERANLLRERLRLISSLNGTGGGQSGA</sequence>
<dbReference type="SMART" id="SM00493">
    <property type="entry name" value="TOPRIM"/>
    <property type="match status" value="1"/>
</dbReference>
<dbReference type="EMBL" id="CP000812">
    <property type="protein sequence ID" value="ABV34528.1"/>
    <property type="molecule type" value="Genomic_DNA"/>
</dbReference>
<comment type="subunit">
    <text evidence="12">Monomer. Interacts with DnaB.</text>
</comment>
<dbReference type="SUPFAM" id="SSF57783">
    <property type="entry name" value="Zinc beta-ribbon"/>
    <property type="match status" value="1"/>
</dbReference>
<comment type="cofactor">
    <cofactor evidence="12 13 14">
        <name>Zn(2+)</name>
        <dbReference type="ChEBI" id="CHEBI:29105"/>
    </cofactor>
    <text evidence="12 13 14">Binds 1 zinc ion per monomer.</text>
</comment>
<evidence type="ECO:0000256" key="13">
    <source>
        <dbReference type="PIRNR" id="PIRNR002811"/>
    </source>
</evidence>
<keyword evidence="5 12" id="KW-0235">DNA replication</keyword>
<comment type="function">
    <text evidence="12 13">RNA polymerase that catalyzes the synthesis of short RNA molecules used as primers for DNA polymerase during DNA replication.</text>
</comment>
<dbReference type="CDD" id="cd03364">
    <property type="entry name" value="TOPRIM_DnaG_primases"/>
    <property type="match status" value="1"/>
</dbReference>
<evidence type="ECO:0000313" key="17">
    <source>
        <dbReference type="Proteomes" id="UP000002016"/>
    </source>
</evidence>
<keyword evidence="10 12" id="KW-0238">DNA-binding</keyword>
<dbReference type="SUPFAM" id="SSF56731">
    <property type="entry name" value="DNA primase core"/>
    <property type="match status" value="1"/>
</dbReference>
<keyword evidence="4 12" id="KW-0548">Nucleotidyltransferase</keyword>
<dbReference type="InterPro" id="IPR002694">
    <property type="entry name" value="Znf_CHC2"/>
</dbReference>
<keyword evidence="9" id="KW-0460">Magnesium</keyword>
<dbReference type="EC" id="2.7.7.101" evidence="12"/>
<keyword evidence="2 12" id="KW-0639">Primosome</keyword>
<evidence type="ECO:0000256" key="9">
    <source>
        <dbReference type="ARBA" id="ARBA00022842"/>
    </source>
</evidence>
<dbReference type="STRING" id="416591.Tlet_1974"/>
<dbReference type="HAMAP" id="MF_00974">
    <property type="entry name" value="DNA_primase_DnaG"/>
    <property type="match status" value="1"/>
</dbReference>
<name>A8F8P4_PSELT</name>
<dbReference type="InterPro" id="IPR006171">
    <property type="entry name" value="TOPRIM_dom"/>
</dbReference>
<dbReference type="GO" id="GO:0005737">
    <property type="term" value="C:cytoplasm"/>
    <property type="evidence" value="ECO:0007669"/>
    <property type="project" value="TreeGrafter"/>
</dbReference>
<dbReference type="GO" id="GO:0006269">
    <property type="term" value="P:DNA replication, synthesis of primer"/>
    <property type="evidence" value="ECO:0007669"/>
    <property type="project" value="UniProtKB-UniRule"/>
</dbReference>
<comment type="similarity">
    <text evidence="12 13">Belongs to the DnaG primase family.</text>
</comment>
<evidence type="ECO:0000256" key="8">
    <source>
        <dbReference type="ARBA" id="ARBA00022833"/>
    </source>
</evidence>
<gene>
    <name evidence="12" type="primary">dnaG</name>
    <name evidence="16" type="ordered locus">Tlet_1974</name>
</gene>
<keyword evidence="1 12" id="KW-0240">DNA-directed RNA polymerase</keyword>
<dbReference type="InterPro" id="IPR036977">
    <property type="entry name" value="DNA_primase_Znf_CHC2"/>
</dbReference>
<dbReference type="GO" id="GO:1990077">
    <property type="term" value="C:primosome complex"/>
    <property type="evidence" value="ECO:0007669"/>
    <property type="project" value="UniProtKB-KW"/>
</dbReference>
<dbReference type="NCBIfam" id="TIGR01391">
    <property type="entry name" value="dnaG"/>
    <property type="match status" value="1"/>
</dbReference>
<comment type="domain">
    <text evidence="12">Contains an N-terminal zinc-binding domain, a central core domain that contains the primase activity, and a C-terminal DnaB-binding domain.</text>
</comment>
<dbReference type="PROSITE" id="PS50880">
    <property type="entry name" value="TOPRIM"/>
    <property type="match status" value="1"/>
</dbReference>
<keyword evidence="11 12" id="KW-0804">Transcription</keyword>
<evidence type="ECO:0000256" key="5">
    <source>
        <dbReference type="ARBA" id="ARBA00022705"/>
    </source>
</evidence>
<dbReference type="Proteomes" id="UP000002016">
    <property type="component" value="Chromosome"/>
</dbReference>
<dbReference type="eggNOG" id="COG0358">
    <property type="taxonomic scope" value="Bacteria"/>
</dbReference>
<dbReference type="PANTHER" id="PTHR30313:SF2">
    <property type="entry name" value="DNA PRIMASE"/>
    <property type="match status" value="1"/>
</dbReference>
<dbReference type="GO" id="GO:0003677">
    <property type="term" value="F:DNA binding"/>
    <property type="evidence" value="ECO:0007669"/>
    <property type="project" value="UniProtKB-KW"/>
</dbReference>
<evidence type="ECO:0000256" key="10">
    <source>
        <dbReference type="ARBA" id="ARBA00023125"/>
    </source>
</evidence>
<dbReference type="KEGG" id="tle:Tlet_1974"/>
<dbReference type="Gene3D" id="3.40.1360.10">
    <property type="match status" value="1"/>
</dbReference>
<evidence type="ECO:0000256" key="12">
    <source>
        <dbReference type="HAMAP-Rule" id="MF_00974"/>
    </source>
</evidence>
<organism evidence="16 17">
    <name type="scientific">Pseudothermotoga lettingae (strain ATCC BAA-301 / DSM 14385 / NBRC 107922 / TMO)</name>
    <name type="common">Thermotoga lettingae</name>
    <dbReference type="NCBI Taxonomy" id="416591"/>
    <lineage>
        <taxon>Bacteria</taxon>
        <taxon>Thermotogati</taxon>
        <taxon>Thermotogota</taxon>
        <taxon>Thermotogae</taxon>
        <taxon>Thermotogales</taxon>
        <taxon>Thermotogaceae</taxon>
        <taxon>Pseudothermotoga</taxon>
    </lineage>
</organism>
<dbReference type="GO" id="GO:0000428">
    <property type="term" value="C:DNA-directed RNA polymerase complex"/>
    <property type="evidence" value="ECO:0007669"/>
    <property type="project" value="UniProtKB-KW"/>
</dbReference>
<evidence type="ECO:0000256" key="2">
    <source>
        <dbReference type="ARBA" id="ARBA00022515"/>
    </source>
</evidence>
<dbReference type="GO" id="GO:0003899">
    <property type="term" value="F:DNA-directed RNA polymerase activity"/>
    <property type="evidence" value="ECO:0007669"/>
    <property type="project" value="UniProtKB-UniRule"/>
</dbReference>
<reference evidence="16 17" key="2">
    <citation type="journal article" date="2009" name="Proc. Natl. Acad. Sci. U.S.A.">
        <title>On the chimeric nature, thermophilic origin, and phylogenetic placement of the Thermotogales.</title>
        <authorList>
            <person name="Zhaxybayeva O."/>
            <person name="Swithers K.S."/>
            <person name="Lapierre P."/>
            <person name="Fournier G.P."/>
            <person name="Bickhart D.M."/>
            <person name="DeBoy R.T."/>
            <person name="Nelson K.E."/>
            <person name="Nesbo C.L."/>
            <person name="Doolittle W.F."/>
            <person name="Gogarten J.P."/>
            <person name="Noll K.M."/>
        </authorList>
    </citation>
    <scope>NUCLEOTIDE SEQUENCE [LARGE SCALE GENOMIC DNA]</scope>
    <source>
        <strain evidence="17">ATCC BAA-301 / DSM 14385 / NBRC 107922 / TMO</strain>
    </source>
</reference>
<keyword evidence="17" id="KW-1185">Reference proteome</keyword>
<dbReference type="InterPro" id="IPR037068">
    <property type="entry name" value="DNA_primase_core_N_sf"/>
</dbReference>
<comment type="catalytic activity">
    <reaction evidence="12">
        <text>ssDNA + n NTP = ssDNA/pppN(pN)n-1 hybrid + (n-1) diphosphate.</text>
        <dbReference type="EC" id="2.7.7.101"/>
    </reaction>
</comment>
<dbReference type="FunFam" id="3.90.580.10:FF:000001">
    <property type="entry name" value="DNA primase"/>
    <property type="match status" value="1"/>
</dbReference>
<accession>A8F8P4</accession>
<dbReference type="OrthoDB" id="9803773at2"/>
<dbReference type="InterPro" id="IPR034151">
    <property type="entry name" value="TOPRIM_DnaG_bac"/>
</dbReference>
<evidence type="ECO:0000313" key="16">
    <source>
        <dbReference type="EMBL" id="ABV34528.1"/>
    </source>
</evidence>
<dbReference type="HOGENOM" id="CLU_013501_3_3_0"/>
<evidence type="ECO:0000256" key="1">
    <source>
        <dbReference type="ARBA" id="ARBA00022478"/>
    </source>
</evidence>
<keyword evidence="3 12" id="KW-0808">Transferase</keyword>